<name>A0A852W8J3_PSEA5</name>
<dbReference type="Proteomes" id="UP000549695">
    <property type="component" value="Unassembled WGS sequence"/>
</dbReference>
<keyword evidence="2" id="KW-0443">Lipid metabolism</keyword>
<dbReference type="AlphaFoldDB" id="A0A852W8J3"/>
<dbReference type="InterPro" id="IPR029045">
    <property type="entry name" value="ClpP/crotonase-like_dom_sf"/>
</dbReference>
<dbReference type="GeneID" id="98055149"/>
<dbReference type="GO" id="GO:0006635">
    <property type="term" value="P:fatty acid beta-oxidation"/>
    <property type="evidence" value="ECO:0007669"/>
    <property type="project" value="TreeGrafter"/>
</dbReference>
<dbReference type="Pfam" id="PF00378">
    <property type="entry name" value="ECH_1"/>
    <property type="match status" value="1"/>
</dbReference>
<evidence type="ECO:0000256" key="3">
    <source>
        <dbReference type="ARBA" id="ARBA00023239"/>
    </source>
</evidence>
<reference evidence="4 5" key="1">
    <citation type="submission" date="2020-07" db="EMBL/GenBank/DDBJ databases">
        <title>Sequencing the genomes of 1000 actinobacteria strains.</title>
        <authorList>
            <person name="Klenk H.-P."/>
        </authorList>
    </citation>
    <scope>NUCLEOTIDE SEQUENCE [LARGE SCALE GENOMIC DNA]</scope>
    <source>
        <strain evidence="4 5">DSM 44749</strain>
    </source>
</reference>
<proteinExistence type="inferred from homology"/>
<dbReference type="GO" id="GO:0016829">
    <property type="term" value="F:lyase activity"/>
    <property type="evidence" value="ECO:0007669"/>
    <property type="project" value="UniProtKB-KW"/>
</dbReference>
<dbReference type="CDD" id="cd06558">
    <property type="entry name" value="crotonase-like"/>
    <property type="match status" value="1"/>
</dbReference>
<comment type="similarity">
    <text evidence="1">Belongs to the enoyl-CoA hydratase/isomerase family.</text>
</comment>
<dbReference type="PANTHER" id="PTHR11941">
    <property type="entry name" value="ENOYL-COA HYDRATASE-RELATED"/>
    <property type="match status" value="1"/>
</dbReference>
<dbReference type="PANTHER" id="PTHR11941:SF169">
    <property type="entry name" value="(7AS)-7A-METHYL-1,5-DIOXO-2,3,5,6,7,7A-HEXAHYDRO-1H-INDENE-CARBOXYL-COA HYDROLASE"/>
    <property type="match status" value="1"/>
</dbReference>
<dbReference type="Gene3D" id="3.90.226.10">
    <property type="entry name" value="2-enoyl-CoA Hydratase, Chain A, domain 1"/>
    <property type="match status" value="1"/>
</dbReference>
<keyword evidence="3" id="KW-0456">Lyase</keyword>
<evidence type="ECO:0000313" key="4">
    <source>
        <dbReference type="EMBL" id="NYG05229.1"/>
    </source>
</evidence>
<evidence type="ECO:0000256" key="2">
    <source>
        <dbReference type="ARBA" id="ARBA00023098"/>
    </source>
</evidence>
<organism evidence="4 5">
    <name type="scientific">Pseudonocardia alni</name>
    <name type="common">Amycolata alni</name>
    <dbReference type="NCBI Taxonomy" id="33907"/>
    <lineage>
        <taxon>Bacteria</taxon>
        <taxon>Bacillati</taxon>
        <taxon>Actinomycetota</taxon>
        <taxon>Actinomycetes</taxon>
        <taxon>Pseudonocardiales</taxon>
        <taxon>Pseudonocardiaceae</taxon>
        <taxon>Pseudonocardia</taxon>
    </lineage>
</organism>
<sequence length="343" mass="36107">MSVPVVAPRDLLVPGLAPDRLDDLADPLVVVDLDGPGAEDAAVAAAAGRSDRILVGVGTPGPLCEALDTTLVRRASDHRHVAVDDVDAAVSALCDRARTHPLAATVLARLLRWSAALPVDAALDAESLAYSTLLGGREFTAWSERRGPRPAPVDVAEPVVAARADHVLRLTLNRPERRNAYGRQLRDALVSHLDIALLDPSVERIVLDGAGASFCAGGDLDEFATTPDLATAHLIRTRAGAARPLHRLRDRTEVHLHGACVGAGIELPAFAGRVVAAPGTTMWLPELPMGLIPGAGGTVSIARRIGRWRTLWLVLSGVVVDTETALAWGLVDEIADICPPAPH</sequence>
<comment type="caution">
    <text evidence="4">The sequence shown here is derived from an EMBL/GenBank/DDBJ whole genome shotgun (WGS) entry which is preliminary data.</text>
</comment>
<gene>
    <name evidence="4" type="ORF">HDA37_005514</name>
</gene>
<dbReference type="EMBL" id="JACCCZ010000001">
    <property type="protein sequence ID" value="NYG05229.1"/>
    <property type="molecule type" value="Genomic_DNA"/>
</dbReference>
<protein>
    <submittedName>
        <fullName evidence="4">Enoyl-CoA hydratase/carnithine racemase</fullName>
    </submittedName>
</protein>
<keyword evidence="5" id="KW-1185">Reference proteome</keyword>
<evidence type="ECO:0000256" key="1">
    <source>
        <dbReference type="ARBA" id="ARBA00005254"/>
    </source>
</evidence>
<dbReference type="InterPro" id="IPR001753">
    <property type="entry name" value="Enoyl-CoA_hydra/iso"/>
</dbReference>
<accession>A0A852W8J3</accession>
<evidence type="ECO:0000313" key="5">
    <source>
        <dbReference type="Proteomes" id="UP000549695"/>
    </source>
</evidence>
<dbReference type="SUPFAM" id="SSF52096">
    <property type="entry name" value="ClpP/crotonase"/>
    <property type="match status" value="1"/>
</dbReference>
<dbReference type="RefSeq" id="WP_179762686.1">
    <property type="nucleotide sequence ID" value="NZ_BAAAJZ010000011.1"/>
</dbReference>